<feature type="non-terminal residue" evidence="1">
    <location>
        <position position="65"/>
    </location>
</feature>
<keyword evidence="2" id="KW-1185">Reference proteome</keyword>
<dbReference type="OrthoDB" id="3468019at2759"/>
<dbReference type="STRING" id="490622.A0A395N7A8"/>
<name>A0A395N7A8_TRIAR</name>
<dbReference type="AlphaFoldDB" id="A0A395N7A8"/>
<evidence type="ECO:0000313" key="1">
    <source>
        <dbReference type="EMBL" id="RFU71761.1"/>
    </source>
</evidence>
<gene>
    <name evidence="1" type="ORF">TARUN_10501</name>
</gene>
<reference evidence="1 2" key="1">
    <citation type="journal article" date="2018" name="PLoS Pathog.">
        <title>Evolution of structural diversity of trichothecenes, a family of toxins produced by plant pathogenic and entomopathogenic fungi.</title>
        <authorList>
            <person name="Proctor R.H."/>
            <person name="McCormick S.P."/>
            <person name="Kim H.S."/>
            <person name="Cardoza R.E."/>
            <person name="Stanley A.M."/>
            <person name="Lindo L."/>
            <person name="Kelly A."/>
            <person name="Brown D.W."/>
            <person name="Lee T."/>
            <person name="Vaughan M.M."/>
            <person name="Alexander N.J."/>
            <person name="Busman M."/>
            <person name="Gutierrez S."/>
        </authorList>
    </citation>
    <scope>NUCLEOTIDE SEQUENCE [LARGE SCALE GENOMIC DNA]</scope>
    <source>
        <strain evidence="1 2">IBT 40837</strain>
    </source>
</reference>
<protein>
    <submittedName>
        <fullName evidence="1">Fungal specific transcription factor</fullName>
    </submittedName>
</protein>
<comment type="caution">
    <text evidence="1">The sequence shown here is derived from an EMBL/GenBank/DDBJ whole genome shotgun (WGS) entry which is preliminary data.</text>
</comment>
<evidence type="ECO:0000313" key="2">
    <source>
        <dbReference type="Proteomes" id="UP000266272"/>
    </source>
</evidence>
<organism evidence="1 2">
    <name type="scientific">Trichoderma arundinaceum</name>
    <dbReference type="NCBI Taxonomy" id="490622"/>
    <lineage>
        <taxon>Eukaryota</taxon>
        <taxon>Fungi</taxon>
        <taxon>Dikarya</taxon>
        <taxon>Ascomycota</taxon>
        <taxon>Pezizomycotina</taxon>
        <taxon>Sordariomycetes</taxon>
        <taxon>Hypocreomycetidae</taxon>
        <taxon>Hypocreales</taxon>
        <taxon>Hypocreaceae</taxon>
        <taxon>Trichoderma</taxon>
    </lineage>
</organism>
<sequence length="65" mass="7129">MSGSVSAGYVPLYPVPDNLPDPEIRTFITNFYKISDRPEANELWVSQFTKDARVAIGPGKASGQE</sequence>
<proteinExistence type="predicted"/>
<accession>A0A395N7A8</accession>
<dbReference type="Proteomes" id="UP000266272">
    <property type="component" value="Unassembled WGS sequence"/>
</dbReference>
<dbReference type="EMBL" id="PXOA01001279">
    <property type="protein sequence ID" value="RFU71761.1"/>
    <property type="molecule type" value="Genomic_DNA"/>
</dbReference>